<name>A0AB74M7W0_ECOLX</name>
<evidence type="ECO:0000313" key="1">
    <source>
        <dbReference type="EMBL" id="TXQ18962.1"/>
    </source>
</evidence>
<dbReference type="EMBL" id="VRXD01000393">
    <property type="protein sequence ID" value="TXQ18962.1"/>
    <property type="molecule type" value="Genomic_DNA"/>
</dbReference>
<sequence>YKIAQADLDEYLYARHAPERNAHIAKINPKMPDGGSGMTNAEAAEIMQRVRNSGKQAQYDRLAGIVDDMLARRRELIREAGLEESGVVDAWQNAYR</sequence>
<proteinExistence type="predicted"/>
<organism evidence="1 2">
    <name type="scientific">Escherichia coli</name>
    <dbReference type="NCBI Taxonomy" id="562"/>
    <lineage>
        <taxon>Bacteria</taxon>
        <taxon>Pseudomonadati</taxon>
        <taxon>Pseudomonadota</taxon>
        <taxon>Gammaproteobacteria</taxon>
        <taxon>Enterobacterales</taxon>
        <taxon>Enterobacteriaceae</taxon>
        <taxon>Escherichia</taxon>
    </lineage>
</organism>
<protein>
    <submittedName>
        <fullName evidence="1">Uncharacterized protein</fullName>
    </submittedName>
</protein>
<dbReference type="RefSeq" id="WP_148712176.1">
    <property type="nucleotide sequence ID" value="NZ_VRXD01000393.1"/>
</dbReference>
<reference evidence="1 2" key="1">
    <citation type="submission" date="2019-08" db="EMBL/GenBank/DDBJ databases">
        <title>Whole genome analysis of cultivated E. coli strains isolated from CD patients and healthy donors.</title>
        <authorList>
            <person name="Siniagina M.N."/>
            <person name="Markelova M.I."/>
            <person name="Laikov A.V."/>
            <person name="Boulygina E.A."/>
            <person name="Khusnutdinova D.R."/>
            <person name="Kharchenko A."/>
            <person name="Grigoryeva T.V."/>
        </authorList>
    </citation>
    <scope>NUCLEOTIDE SEQUENCE [LARGE SCALE GENOMIC DNA]</scope>
    <source>
        <strain evidence="1 2">1_45_11</strain>
    </source>
</reference>
<feature type="non-terminal residue" evidence="1">
    <location>
        <position position="96"/>
    </location>
</feature>
<feature type="non-terminal residue" evidence="1">
    <location>
        <position position="1"/>
    </location>
</feature>
<dbReference type="AlphaFoldDB" id="A0AB74M7W0"/>
<accession>A0AB74M7W0</accession>
<evidence type="ECO:0000313" key="2">
    <source>
        <dbReference type="Proteomes" id="UP000321295"/>
    </source>
</evidence>
<comment type="caution">
    <text evidence="1">The sequence shown here is derived from an EMBL/GenBank/DDBJ whole genome shotgun (WGS) entry which is preliminary data.</text>
</comment>
<dbReference type="Proteomes" id="UP000321295">
    <property type="component" value="Unassembled WGS sequence"/>
</dbReference>
<gene>
    <name evidence="1" type="ORF">FV293_29295</name>
</gene>